<dbReference type="PANTHER" id="PTHR30118:SF15">
    <property type="entry name" value="TRANSCRIPTIONAL REGULATORY PROTEIN"/>
    <property type="match status" value="1"/>
</dbReference>
<dbReference type="GO" id="GO:0016757">
    <property type="term" value="F:glycosyltransferase activity"/>
    <property type="evidence" value="ECO:0007669"/>
    <property type="project" value="UniProtKB-KW"/>
</dbReference>
<accession>A0A379HJL3</accession>
<dbReference type="SUPFAM" id="SSF46785">
    <property type="entry name" value="Winged helix' DNA-binding domain"/>
    <property type="match status" value="1"/>
</dbReference>
<dbReference type="Gene3D" id="1.20.970.10">
    <property type="entry name" value="Transferase, Pyrimidine Nucleoside Phosphorylase, Chain C"/>
    <property type="match status" value="1"/>
</dbReference>
<protein>
    <submittedName>
        <fullName evidence="10">Nodulation protein D 2</fullName>
    </submittedName>
</protein>
<dbReference type="RefSeq" id="WP_081626043.1">
    <property type="nucleotide sequence ID" value="NZ_UGSK01000002.1"/>
</dbReference>
<feature type="region of interest" description="Disordered" evidence="8">
    <location>
        <begin position="91"/>
        <end position="140"/>
    </location>
</feature>
<dbReference type="EMBL" id="UGSK01000002">
    <property type="protein sequence ID" value="SUC82738.1"/>
    <property type="molecule type" value="Genomic_DNA"/>
</dbReference>
<dbReference type="PROSITE" id="PS50931">
    <property type="entry name" value="HTH_LYSR"/>
    <property type="match status" value="1"/>
</dbReference>
<name>A0A379HJL3_9HYPH</name>
<organism evidence="10 11">
    <name type="scientific">Pannonibacter phragmitetus</name>
    <dbReference type="NCBI Taxonomy" id="121719"/>
    <lineage>
        <taxon>Bacteria</taxon>
        <taxon>Pseudomonadati</taxon>
        <taxon>Pseudomonadota</taxon>
        <taxon>Alphaproteobacteria</taxon>
        <taxon>Hyphomicrobiales</taxon>
        <taxon>Stappiaceae</taxon>
        <taxon>Pannonibacter</taxon>
    </lineage>
</organism>
<keyword evidence="5" id="KW-0805">Transcription regulation</keyword>
<dbReference type="Gene3D" id="1.10.10.10">
    <property type="entry name" value="Winged helix-like DNA-binding domain superfamily/Winged helix DNA-binding domain"/>
    <property type="match status" value="1"/>
</dbReference>
<dbReference type="InterPro" id="IPR000847">
    <property type="entry name" value="LysR_HTH_N"/>
</dbReference>
<dbReference type="InterPro" id="IPR035902">
    <property type="entry name" value="Nuc_phospho_transferase"/>
</dbReference>
<evidence type="ECO:0000256" key="6">
    <source>
        <dbReference type="ARBA" id="ARBA00023125"/>
    </source>
</evidence>
<dbReference type="InterPro" id="IPR036320">
    <property type="entry name" value="Glycosyl_Trfase_fam3_N_dom_sf"/>
</dbReference>
<gene>
    <name evidence="10" type="primary">nodD2_3</name>
    <name evidence="10" type="ORF">NCTC13350_04231</name>
</gene>
<evidence type="ECO:0000256" key="3">
    <source>
        <dbReference type="ARBA" id="ARBA00022676"/>
    </source>
</evidence>
<keyword evidence="2" id="KW-0536">Nodulation</keyword>
<evidence type="ECO:0000256" key="2">
    <source>
        <dbReference type="ARBA" id="ARBA00022458"/>
    </source>
</evidence>
<dbReference type="Pfam" id="PF00126">
    <property type="entry name" value="HTH_1"/>
    <property type="match status" value="1"/>
</dbReference>
<keyword evidence="4" id="KW-0808">Transferase</keyword>
<dbReference type="PANTHER" id="PTHR30118">
    <property type="entry name" value="HTH-TYPE TRANSCRIPTIONAL REGULATOR LEUO-RELATED"/>
    <property type="match status" value="1"/>
</dbReference>
<dbReference type="GO" id="GO:0003700">
    <property type="term" value="F:DNA-binding transcription factor activity"/>
    <property type="evidence" value="ECO:0007669"/>
    <property type="project" value="InterPro"/>
</dbReference>
<sequence length="510" mass="53840">MDIGRIKLLIALDALLREGSVSAAAASMGMQVSAMSRMLAQLREFYGDPLLERTGQGMRPTPFAEALRLEVRGLANDAELLLARTPDSASALPWGSHHGPGSNSARAFSPHQAQPQTQHLTQHQATPLAPGSSAADRLAGEPSPQMIAERMALIGHASAPSQRLAKYIASIAAGPGRTRPLTQEEARDALGIVLRAEADPFQTGALLATMQFRGMTAVELAGFAQAVQLHAAGPGTGETAEAAETAMADLNWPAYLSPRLRTVPWFLHAARLVAMAGHRVLVHGFGSNIASGILLQQAAEAAAIPVADNLEDARQALAREGIAYLPVTAYCPQLAGLLALYPAFEMRTPVNTAVHVLNPGGAPAAMLGAAQTSDRELFRTAAALTGCLDAAVTGANRDFAQVTPDRPTPVFRLTGGEEARFTLPSTPASRMPIPAALTQQEYWLAVWTGAARDELAEAAIVKTAALALMTLRRAPEAEFSACLEDAATLWRNRPRQLRPASADAASVRKP</sequence>
<dbReference type="InterPro" id="IPR017459">
    <property type="entry name" value="Glycosyl_Trfase_fam3_N_dom"/>
</dbReference>
<evidence type="ECO:0000256" key="4">
    <source>
        <dbReference type="ARBA" id="ARBA00022679"/>
    </source>
</evidence>
<evidence type="ECO:0000256" key="8">
    <source>
        <dbReference type="SAM" id="MobiDB-lite"/>
    </source>
</evidence>
<feature type="compositionally biased region" description="Polar residues" evidence="8">
    <location>
        <begin position="101"/>
        <end position="125"/>
    </location>
</feature>
<comment type="similarity">
    <text evidence="1">Belongs to the LysR transcriptional regulatory family.</text>
</comment>
<dbReference type="AlphaFoldDB" id="A0A379HJL3"/>
<evidence type="ECO:0000313" key="11">
    <source>
        <dbReference type="Proteomes" id="UP000255000"/>
    </source>
</evidence>
<evidence type="ECO:0000313" key="10">
    <source>
        <dbReference type="EMBL" id="SUC82738.1"/>
    </source>
</evidence>
<dbReference type="Pfam" id="PF02885">
    <property type="entry name" value="Glycos_trans_3N"/>
    <property type="match status" value="1"/>
</dbReference>
<feature type="domain" description="HTH lysR-type" evidence="9">
    <location>
        <begin position="1"/>
        <end position="61"/>
    </location>
</feature>
<dbReference type="SUPFAM" id="SSF52418">
    <property type="entry name" value="Nucleoside phosphorylase/phosphoribosyltransferase catalytic domain"/>
    <property type="match status" value="1"/>
</dbReference>
<dbReference type="Proteomes" id="UP000255000">
    <property type="component" value="Unassembled WGS sequence"/>
</dbReference>
<keyword evidence="3" id="KW-0328">Glycosyltransferase</keyword>
<dbReference type="Gene3D" id="3.40.1030.10">
    <property type="entry name" value="Nucleoside phosphorylase/phosphoribosyltransferase catalytic domain"/>
    <property type="match status" value="1"/>
</dbReference>
<dbReference type="NCBIfam" id="NF006564">
    <property type="entry name" value="PRK09071.1"/>
    <property type="match status" value="1"/>
</dbReference>
<dbReference type="GO" id="GO:0003677">
    <property type="term" value="F:DNA binding"/>
    <property type="evidence" value="ECO:0007669"/>
    <property type="project" value="UniProtKB-KW"/>
</dbReference>
<reference evidence="10 11" key="1">
    <citation type="submission" date="2018-06" db="EMBL/GenBank/DDBJ databases">
        <authorList>
            <consortium name="Pathogen Informatics"/>
            <person name="Doyle S."/>
        </authorList>
    </citation>
    <scope>NUCLEOTIDE SEQUENCE [LARGE SCALE GENOMIC DNA]</scope>
    <source>
        <strain evidence="10 11">NCTC13350</strain>
    </source>
</reference>
<keyword evidence="6" id="KW-0238">DNA-binding</keyword>
<dbReference type="InterPro" id="IPR050389">
    <property type="entry name" value="LysR-type_TF"/>
</dbReference>
<evidence type="ECO:0000256" key="7">
    <source>
        <dbReference type="ARBA" id="ARBA00023163"/>
    </source>
</evidence>
<evidence type="ECO:0000256" key="1">
    <source>
        <dbReference type="ARBA" id="ARBA00009437"/>
    </source>
</evidence>
<evidence type="ECO:0000256" key="5">
    <source>
        <dbReference type="ARBA" id="ARBA00023015"/>
    </source>
</evidence>
<dbReference type="InterPro" id="IPR036388">
    <property type="entry name" value="WH-like_DNA-bd_sf"/>
</dbReference>
<dbReference type="InterPro" id="IPR036390">
    <property type="entry name" value="WH_DNA-bd_sf"/>
</dbReference>
<proteinExistence type="inferred from homology"/>
<dbReference type="OrthoDB" id="8455878at2"/>
<keyword evidence="7" id="KW-0804">Transcription</keyword>
<evidence type="ECO:0000259" key="9">
    <source>
        <dbReference type="PROSITE" id="PS50931"/>
    </source>
</evidence>
<dbReference type="SUPFAM" id="SSF47648">
    <property type="entry name" value="Nucleoside phosphorylase/phosphoribosyltransferase N-terminal domain"/>
    <property type="match status" value="1"/>
</dbReference>